<sequence>MPPPGPELAAFTTVFRAADSHRIKRNRQPVSCTACQRRKTKCDRQKPCGSCEKRSDAAACRFGPATGPAGRLEVQARLAKLEEMVKDLATSGSGPGPGPGPSLLPGAGDGDGDGGDLVKPRLGRPTGLPGLGDDAEVDYHGATSWSALVESIHDIQNVLSAEDDEEDMPPLPEEFADLPLPDIFLGDIAPLSMKEVLDSLPSRTDAEKLVTIYFNAKFLAVPFVHAHHFRRRYEAFWDKPESVSFLWLSIMFSILSIGAMIAKVKGLVGPKLLSVASPRFYMVRSAQCLMTGQYLQAKAFSVEALMTFAHSRNVQKEDSDPTIWAYYGLAVRLAQRRGYHLDAAKVSPNITPFEAEMRRRTWFMIQSSDLLFSFQLGMPPMIYQEVCSADHPSNLTDDDFDEDTELPLSRPSTDPTPLLAWRIKSFLCRITRRVMRHALSVEPAPYEQTMGLNAELEAFYETVPPCYRIRAIRSTSFSDEGYTIMHRLILELMYRKTLCVLHRNYLSVDKDEVRYRASRDICRDAAMRILNLHLEFDQEIRPGGRMYEDRFMVSSLTLHDFLVAAMVICLDLSESTDINLYDRQHRVHILQRAHAIWTERGAKSQDARHASKVLAAILNKVETPPAADTTFSNGSTLVAGDTPGMGDAYAPPDLSPMQITDYPVNFDELLPLESFFGATEGLDWNSIDQYLRHGGADETRWDQLFPDTTTP</sequence>
<feature type="compositionally biased region" description="Low complexity" evidence="4">
    <location>
        <begin position="123"/>
        <end position="132"/>
    </location>
</feature>
<evidence type="ECO:0000256" key="3">
    <source>
        <dbReference type="ARBA" id="ARBA00023242"/>
    </source>
</evidence>
<dbReference type="Proteomes" id="UP000717696">
    <property type="component" value="Unassembled WGS sequence"/>
</dbReference>
<keyword evidence="3" id="KW-0539">Nucleus</keyword>
<feature type="region of interest" description="Disordered" evidence="4">
    <location>
        <begin position="88"/>
        <end position="135"/>
    </location>
</feature>
<dbReference type="AlphaFoldDB" id="A0A9P9F0H3"/>
<evidence type="ECO:0000256" key="1">
    <source>
        <dbReference type="ARBA" id="ARBA00004123"/>
    </source>
</evidence>
<dbReference type="SMART" id="SM00066">
    <property type="entry name" value="GAL4"/>
    <property type="match status" value="1"/>
</dbReference>
<dbReference type="SMART" id="SM00906">
    <property type="entry name" value="Fungal_trans"/>
    <property type="match status" value="1"/>
</dbReference>
<dbReference type="GO" id="GO:0003677">
    <property type="term" value="F:DNA binding"/>
    <property type="evidence" value="ECO:0007669"/>
    <property type="project" value="InterPro"/>
</dbReference>
<dbReference type="Gene3D" id="4.10.240.10">
    <property type="entry name" value="Zn(2)-C6 fungal-type DNA-binding domain"/>
    <property type="match status" value="1"/>
</dbReference>
<dbReference type="InterPro" id="IPR001138">
    <property type="entry name" value="Zn2Cys6_DnaBD"/>
</dbReference>
<evidence type="ECO:0000313" key="6">
    <source>
        <dbReference type="EMBL" id="KAH7149483.1"/>
    </source>
</evidence>
<dbReference type="GO" id="GO:0000981">
    <property type="term" value="F:DNA-binding transcription factor activity, RNA polymerase II-specific"/>
    <property type="evidence" value="ECO:0007669"/>
    <property type="project" value="InterPro"/>
</dbReference>
<evidence type="ECO:0000256" key="4">
    <source>
        <dbReference type="SAM" id="MobiDB-lite"/>
    </source>
</evidence>
<feature type="domain" description="Zn(2)-C6 fungal-type" evidence="5">
    <location>
        <begin position="31"/>
        <end position="62"/>
    </location>
</feature>
<evidence type="ECO:0000313" key="7">
    <source>
        <dbReference type="Proteomes" id="UP000717696"/>
    </source>
</evidence>
<dbReference type="GO" id="GO:0005634">
    <property type="term" value="C:nucleus"/>
    <property type="evidence" value="ECO:0007669"/>
    <property type="project" value="UniProtKB-SubCell"/>
</dbReference>
<dbReference type="CDD" id="cd12148">
    <property type="entry name" value="fungal_TF_MHR"/>
    <property type="match status" value="1"/>
</dbReference>
<gene>
    <name evidence="6" type="ORF">B0J13DRAFT_306855</name>
</gene>
<comment type="caution">
    <text evidence="6">The sequence shown here is derived from an EMBL/GenBank/DDBJ whole genome shotgun (WGS) entry which is preliminary data.</text>
</comment>
<evidence type="ECO:0000256" key="2">
    <source>
        <dbReference type="ARBA" id="ARBA00022723"/>
    </source>
</evidence>
<keyword evidence="7" id="KW-1185">Reference proteome</keyword>
<dbReference type="Pfam" id="PF04082">
    <property type="entry name" value="Fungal_trans"/>
    <property type="match status" value="1"/>
</dbReference>
<accession>A0A9P9F0H3</accession>
<dbReference type="GO" id="GO:0008270">
    <property type="term" value="F:zinc ion binding"/>
    <property type="evidence" value="ECO:0007669"/>
    <property type="project" value="InterPro"/>
</dbReference>
<dbReference type="Pfam" id="PF00172">
    <property type="entry name" value="Zn_clus"/>
    <property type="match status" value="1"/>
</dbReference>
<protein>
    <recommendedName>
        <fullName evidence="5">Zn(2)-C6 fungal-type domain-containing protein</fullName>
    </recommendedName>
</protein>
<dbReference type="InterPro" id="IPR007219">
    <property type="entry name" value="XnlR_reg_dom"/>
</dbReference>
<keyword evidence="2" id="KW-0479">Metal-binding</keyword>
<dbReference type="InterPro" id="IPR036864">
    <property type="entry name" value="Zn2-C6_fun-type_DNA-bd_sf"/>
</dbReference>
<dbReference type="InterPro" id="IPR050613">
    <property type="entry name" value="Sec_Metabolite_Reg"/>
</dbReference>
<proteinExistence type="predicted"/>
<dbReference type="PANTHER" id="PTHR31001:SF49">
    <property type="entry name" value="ZN(II)2CYS6 TRANSCRIPTION FACTOR (EUROFUNG)"/>
    <property type="match status" value="1"/>
</dbReference>
<dbReference type="PANTHER" id="PTHR31001">
    <property type="entry name" value="UNCHARACTERIZED TRANSCRIPTIONAL REGULATORY PROTEIN"/>
    <property type="match status" value="1"/>
</dbReference>
<dbReference type="OrthoDB" id="4934715at2759"/>
<dbReference type="PROSITE" id="PS50048">
    <property type="entry name" value="ZN2_CY6_FUNGAL_2"/>
    <property type="match status" value="1"/>
</dbReference>
<organism evidence="6 7">
    <name type="scientific">Dactylonectria estremocensis</name>
    <dbReference type="NCBI Taxonomy" id="1079267"/>
    <lineage>
        <taxon>Eukaryota</taxon>
        <taxon>Fungi</taxon>
        <taxon>Dikarya</taxon>
        <taxon>Ascomycota</taxon>
        <taxon>Pezizomycotina</taxon>
        <taxon>Sordariomycetes</taxon>
        <taxon>Hypocreomycetidae</taxon>
        <taxon>Hypocreales</taxon>
        <taxon>Nectriaceae</taxon>
        <taxon>Dactylonectria</taxon>
    </lineage>
</organism>
<dbReference type="GO" id="GO:0006351">
    <property type="term" value="P:DNA-templated transcription"/>
    <property type="evidence" value="ECO:0007669"/>
    <property type="project" value="InterPro"/>
</dbReference>
<evidence type="ECO:0000259" key="5">
    <source>
        <dbReference type="PROSITE" id="PS50048"/>
    </source>
</evidence>
<dbReference type="EMBL" id="JAGMUU010000007">
    <property type="protein sequence ID" value="KAH7149483.1"/>
    <property type="molecule type" value="Genomic_DNA"/>
</dbReference>
<name>A0A9P9F0H3_9HYPO</name>
<dbReference type="CDD" id="cd00067">
    <property type="entry name" value="GAL4"/>
    <property type="match status" value="1"/>
</dbReference>
<dbReference type="SUPFAM" id="SSF57701">
    <property type="entry name" value="Zn2/Cys6 DNA-binding domain"/>
    <property type="match status" value="1"/>
</dbReference>
<reference evidence="6" key="1">
    <citation type="journal article" date="2021" name="Nat. Commun.">
        <title>Genetic determinants of endophytism in the Arabidopsis root mycobiome.</title>
        <authorList>
            <person name="Mesny F."/>
            <person name="Miyauchi S."/>
            <person name="Thiergart T."/>
            <person name="Pickel B."/>
            <person name="Atanasova L."/>
            <person name="Karlsson M."/>
            <person name="Huettel B."/>
            <person name="Barry K.W."/>
            <person name="Haridas S."/>
            <person name="Chen C."/>
            <person name="Bauer D."/>
            <person name="Andreopoulos W."/>
            <person name="Pangilinan J."/>
            <person name="LaButti K."/>
            <person name="Riley R."/>
            <person name="Lipzen A."/>
            <person name="Clum A."/>
            <person name="Drula E."/>
            <person name="Henrissat B."/>
            <person name="Kohler A."/>
            <person name="Grigoriev I.V."/>
            <person name="Martin F.M."/>
            <person name="Hacquard S."/>
        </authorList>
    </citation>
    <scope>NUCLEOTIDE SEQUENCE</scope>
    <source>
        <strain evidence="6">MPI-CAGE-AT-0021</strain>
    </source>
</reference>
<comment type="subcellular location">
    <subcellularLocation>
        <location evidence="1">Nucleus</location>
    </subcellularLocation>
</comment>